<gene>
    <name evidence="2" type="ORF">PV328_011420</name>
</gene>
<dbReference type="Proteomes" id="UP001168990">
    <property type="component" value="Unassembled WGS sequence"/>
</dbReference>
<feature type="transmembrane region" description="Helical" evidence="1">
    <location>
        <begin position="86"/>
        <end position="106"/>
    </location>
</feature>
<feature type="transmembrane region" description="Helical" evidence="1">
    <location>
        <begin position="127"/>
        <end position="153"/>
    </location>
</feature>
<feature type="transmembrane region" description="Helical" evidence="1">
    <location>
        <begin position="210"/>
        <end position="230"/>
    </location>
</feature>
<dbReference type="GO" id="GO:0007274">
    <property type="term" value="P:neuromuscular synaptic transmission"/>
    <property type="evidence" value="ECO:0007669"/>
    <property type="project" value="TreeGrafter"/>
</dbReference>
<proteinExistence type="predicted"/>
<organism evidence="2 3">
    <name type="scientific">Microctonus aethiopoides</name>
    <dbReference type="NCBI Taxonomy" id="144406"/>
    <lineage>
        <taxon>Eukaryota</taxon>
        <taxon>Metazoa</taxon>
        <taxon>Ecdysozoa</taxon>
        <taxon>Arthropoda</taxon>
        <taxon>Hexapoda</taxon>
        <taxon>Insecta</taxon>
        <taxon>Pterygota</taxon>
        <taxon>Neoptera</taxon>
        <taxon>Endopterygota</taxon>
        <taxon>Hymenoptera</taxon>
        <taxon>Apocrita</taxon>
        <taxon>Ichneumonoidea</taxon>
        <taxon>Braconidae</taxon>
        <taxon>Euphorinae</taxon>
        <taxon>Microctonus</taxon>
    </lineage>
</organism>
<name>A0AA39C4H0_9HYME</name>
<keyword evidence="1" id="KW-0472">Membrane</keyword>
<keyword evidence="3" id="KW-1185">Reference proteome</keyword>
<dbReference type="InterPro" id="IPR032751">
    <property type="entry name" value="Fuseless"/>
</dbReference>
<comment type="caution">
    <text evidence="2">The sequence shown here is derived from an EMBL/GenBank/DDBJ whole genome shotgun (WGS) entry which is preliminary data.</text>
</comment>
<keyword evidence="1" id="KW-1133">Transmembrane helix</keyword>
<feature type="transmembrane region" description="Helical" evidence="1">
    <location>
        <begin position="320"/>
        <end position="338"/>
    </location>
</feature>
<reference evidence="2" key="1">
    <citation type="journal article" date="2023" name="bioRxiv">
        <title>Scaffold-level genome assemblies of two parasitoid biocontrol wasps reveal the parthenogenesis mechanism and an associated novel virus.</title>
        <authorList>
            <person name="Inwood S."/>
            <person name="Skelly J."/>
            <person name="Guhlin J."/>
            <person name="Harrop T."/>
            <person name="Goldson S."/>
            <person name="Dearden P."/>
        </authorList>
    </citation>
    <scope>NUCLEOTIDE SEQUENCE</scope>
    <source>
        <strain evidence="2">Irish</strain>
        <tissue evidence="2">Whole body</tissue>
    </source>
</reference>
<sequence>MNFRETRPLELNQQQQQQQQQQENWRMVELRECAGINRPNTNRIQYLMLTILDAIFSAFVAAPAVVGYWRGTWALSDKYIYPKDSILSTIASITIGYGGLFLFNIIQHKLNNLLNPDKHRLLYYIGSRIYTAIYGFCCVNAWRGGWLILYIYTEQNPNIIIATTTIALIALGIIKGVKNISAPPFSLSLDIHPGYFEVPTMFRVDSTQDWTLYVLDCAFSVGVVGSLVIFVWRGVWVLLDLHLYPNDREYSLICSLIIGYGIVAVTFCLQPVMRYACSRLQGLSRILAADIFLFLSFLGTVNVWRGVWSMLDLWFFPENVELSCWITHIGCFVLLGLLRCSNSILVRGVYIDAEEEEGKCVVFPCHYLRLFYKMEREKKIIRRRNLLAREFSCNETNGKDVENGVLLNCNLPTIIPPIEDNIQG</sequence>
<feature type="transmembrane region" description="Helical" evidence="1">
    <location>
        <begin position="250"/>
        <end position="270"/>
    </location>
</feature>
<feature type="transmembrane region" description="Helical" evidence="1">
    <location>
        <begin position="46"/>
        <end position="66"/>
    </location>
</feature>
<evidence type="ECO:0000313" key="3">
    <source>
        <dbReference type="Proteomes" id="UP001168990"/>
    </source>
</evidence>
<evidence type="ECO:0008006" key="4">
    <source>
        <dbReference type="Google" id="ProtNLM"/>
    </source>
</evidence>
<dbReference type="GO" id="GO:0070073">
    <property type="term" value="P:clustering of voltage-gated calcium channels"/>
    <property type="evidence" value="ECO:0007669"/>
    <property type="project" value="TreeGrafter"/>
</dbReference>
<accession>A0AA39C4H0</accession>
<dbReference type="PANTHER" id="PTHR35270:SF2">
    <property type="entry name" value="FUSELESS, ISOFORM A"/>
    <property type="match status" value="1"/>
</dbReference>
<protein>
    <recommendedName>
        <fullName evidence="4">Fuseless</fullName>
    </recommendedName>
</protein>
<feature type="transmembrane region" description="Helical" evidence="1">
    <location>
        <begin position="282"/>
        <end position="300"/>
    </location>
</feature>
<feature type="transmembrane region" description="Helical" evidence="1">
    <location>
        <begin position="159"/>
        <end position="177"/>
    </location>
</feature>
<evidence type="ECO:0000313" key="2">
    <source>
        <dbReference type="EMBL" id="KAK0157717.1"/>
    </source>
</evidence>
<dbReference type="PANTHER" id="PTHR35270">
    <property type="entry name" value="FUSELESS, ISOFORM A"/>
    <property type="match status" value="1"/>
</dbReference>
<keyword evidence="1" id="KW-0812">Transmembrane</keyword>
<dbReference type="Pfam" id="PF15993">
    <property type="entry name" value="Fuseless"/>
    <property type="match status" value="1"/>
</dbReference>
<evidence type="ECO:0000256" key="1">
    <source>
        <dbReference type="SAM" id="Phobius"/>
    </source>
</evidence>
<dbReference type="AlphaFoldDB" id="A0AA39C4H0"/>
<dbReference type="GO" id="GO:0042734">
    <property type="term" value="C:presynaptic membrane"/>
    <property type="evidence" value="ECO:0007669"/>
    <property type="project" value="TreeGrafter"/>
</dbReference>
<reference evidence="2" key="2">
    <citation type="submission" date="2023-03" db="EMBL/GenBank/DDBJ databases">
        <authorList>
            <person name="Inwood S.N."/>
            <person name="Skelly J.G."/>
            <person name="Guhlin J."/>
            <person name="Harrop T.W.R."/>
            <person name="Goldson S.G."/>
            <person name="Dearden P.K."/>
        </authorList>
    </citation>
    <scope>NUCLEOTIDE SEQUENCE</scope>
    <source>
        <strain evidence="2">Irish</strain>
        <tissue evidence="2">Whole body</tissue>
    </source>
</reference>
<dbReference type="GO" id="GO:0007270">
    <property type="term" value="P:neuron-neuron synaptic transmission"/>
    <property type="evidence" value="ECO:0007669"/>
    <property type="project" value="TreeGrafter"/>
</dbReference>
<dbReference type="EMBL" id="JAQQBS010001425">
    <property type="protein sequence ID" value="KAK0157717.1"/>
    <property type="molecule type" value="Genomic_DNA"/>
</dbReference>